<dbReference type="Proteomes" id="UP000657006">
    <property type="component" value="Unassembled WGS sequence"/>
</dbReference>
<name>A0A926DX10_9FIRM</name>
<dbReference type="Gene3D" id="1.10.3720.10">
    <property type="entry name" value="MetI-like"/>
    <property type="match status" value="1"/>
</dbReference>
<evidence type="ECO:0000256" key="5">
    <source>
        <dbReference type="ARBA" id="ARBA00022989"/>
    </source>
</evidence>
<feature type="transmembrane region" description="Helical" evidence="7">
    <location>
        <begin position="185"/>
        <end position="210"/>
    </location>
</feature>
<dbReference type="PANTHER" id="PTHR43744">
    <property type="entry name" value="ABC TRANSPORTER PERMEASE PROTEIN MG189-RELATED-RELATED"/>
    <property type="match status" value="1"/>
</dbReference>
<proteinExistence type="inferred from homology"/>
<evidence type="ECO:0000256" key="1">
    <source>
        <dbReference type="ARBA" id="ARBA00004651"/>
    </source>
</evidence>
<dbReference type="PANTHER" id="PTHR43744:SF9">
    <property type="entry name" value="POLYGALACTURONAN_RHAMNOGALACTURONAN TRANSPORT SYSTEM PERMEASE PROTEIN YTCP"/>
    <property type="match status" value="1"/>
</dbReference>
<feature type="transmembrane region" description="Helical" evidence="7">
    <location>
        <begin position="259"/>
        <end position="278"/>
    </location>
</feature>
<evidence type="ECO:0000256" key="2">
    <source>
        <dbReference type="ARBA" id="ARBA00022448"/>
    </source>
</evidence>
<evidence type="ECO:0000313" key="9">
    <source>
        <dbReference type="EMBL" id="MBC8544994.1"/>
    </source>
</evidence>
<evidence type="ECO:0000256" key="3">
    <source>
        <dbReference type="ARBA" id="ARBA00022475"/>
    </source>
</evidence>
<dbReference type="GO" id="GO:0005886">
    <property type="term" value="C:plasma membrane"/>
    <property type="evidence" value="ECO:0007669"/>
    <property type="project" value="UniProtKB-SubCell"/>
</dbReference>
<dbReference type="InterPro" id="IPR035906">
    <property type="entry name" value="MetI-like_sf"/>
</dbReference>
<feature type="transmembrane region" description="Helical" evidence="7">
    <location>
        <begin position="143"/>
        <end position="164"/>
    </location>
</feature>
<evidence type="ECO:0000313" key="10">
    <source>
        <dbReference type="Proteomes" id="UP000657006"/>
    </source>
</evidence>
<dbReference type="InterPro" id="IPR000515">
    <property type="entry name" value="MetI-like"/>
</dbReference>
<evidence type="ECO:0000256" key="4">
    <source>
        <dbReference type="ARBA" id="ARBA00022692"/>
    </source>
</evidence>
<comment type="subcellular location">
    <subcellularLocation>
        <location evidence="1 7">Cell membrane</location>
        <topology evidence="1 7">Multi-pass membrane protein</topology>
    </subcellularLocation>
</comment>
<feature type="transmembrane region" description="Helical" evidence="7">
    <location>
        <begin position="112"/>
        <end position="131"/>
    </location>
</feature>
<dbReference type="PROSITE" id="PS50928">
    <property type="entry name" value="ABC_TM1"/>
    <property type="match status" value="1"/>
</dbReference>
<organism evidence="9 10">
    <name type="scientific">Bianquea renquensis</name>
    <dbReference type="NCBI Taxonomy" id="2763661"/>
    <lineage>
        <taxon>Bacteria</taxon>
        <taxon>Bacillati</taxon>
        <taxon>Bacillota</taxon>
        <taxon>Clostridia</taxon>
        <taxon>Eubacteriales</taxon>
        <taxon>Bianqueaceae</taxon>
        <taxon>Bianquea</taxon>
    </lineage>
</organism>
<dbReference type="AlphaFoldDB" id="A0A926DX10"/>
<evidence type="ECO:0000256" key="7">
    <source>
        <dbReference type="RuleBase" id="RU363032"/>
    </source>
</evidence>
<keyword evidence="10" id="KW-1185">Reference proteome</keyword>
<keyword evidence="5 7" id="KW-1133">Transmembrane helix</keyword>
<keyword evidence="3" id="KW-1003">Cell membrane</keyword>
<evidence type="ECO:0000256" key="6">
    <source>
        <dbReference type="ARBA" id="ARBA00023136"/>
    </source>
</evidence>
<dbReference type="Pfam" id="PF00528">
    <property type="entry name" value="BPD_transp_1"/>
    <property type="match status" value="1"/>
</dbReference>
<protein>
    <submittedName>
        <fullName evidence="9">Carbohydrate ABC transporter permease</fullName>
    </submittedName>
</protein>
<dbReference type="GO" id="GO:0055085">
    <property type="term" value="P:transmembrane transport"/>
    <property type="evidence" value="ECO:0007669"/>
    <property type="project" value="InterPro"/>
</dbReference>
<accession>A0A926DX10</accession>
<comment type="similarity">
    <text evidence="7">Belongs to the binding-protein-dependent transport system permease family.</text>
</comment>
<dbReference type="RefSeq" id="WP_177720212.1">
    <property type="nucleotide sequence ID" value="NZ_JACRSQ010000039.1"/>
</dbReference>
<evidence type="ECO:0000259" key="8">
    <source>
        <dbReference type="PROSITE" id="PS50928"/>
    </source>
</evidence>
<dbReference type="CDD" id="cd06261">
    <property type="entry name" value="TM_PBP2"/>
    <property type="match status" value="1"/>
</dbReference>
<feature type="transmembrane region" description="Helical" evidence="7">
    <location>
        <begin position="71"/>
        <end position="100"/>
    </location>
</feature>
<dbReference type="EMBL" id="JACRSQ010000039">
    <property type="protein sequence ID" value="MBC8544994.1"/>
    <property type="molecule type" value="Genomic_DNA"/>
</dbReference>
<comment type="caution">
    <text evidence="9">The sequence shown here is derived from an EMBL/GenBank/DDBJ whole genome shotgun (WGS) entry which is preliminary data.</text>
</comment>
<keyword evidence="4 7" id="KW-0812">Transmembrane</keyword>
<reference evidence="9" key="1">
    <citation type="submission" date="2020-08" db="EMBL/GenBank/DDBJ databases">
        <title>Genome public.</title>
        <authorList>
            <person name="Liu C."/>
            <person name="Sun Q."/>
        </authorList>
    </citation>
    <scope>NUCLEOTIDE SEQUENCE</scope>
    <source>
        <strain evidence="9">NSJ-32</strain>
    </source>
</reference>
<keyword evidence="2 7" id="KW-0813">Transport</keyword>
<gene>
    <name evidence="9" type="ORF">H8730_15740</name>
</gene>
<dbReference type="SUPFAM" id="SSF161098">
    <property type="entry name" value="MetI-like"/>
    <property type="match status" value="1"/>
</dbReference>
<feature type="domain" description="ABC transmembrane type-1" evidence="8">
    <location>
        <begin position="75"/>
        <end position="275"/>
    </location>
</feature>
<keyword evidence="6 7" id="KW-0472">Membrane</keyword>
<sequence length="293" mass="32537">MKIKKSPGEKAFDVFNYVILAILALLCVVPFIHLLALSFSSAAAANAGKVGLWPVQPTLASYQYAFQTPNFVRAFGITVLRVVLGVSLNLILLVLTAYPLSKRNDELPGRTWISWFFIIPMFIGGGLIPTYLVVSATHLNNTIFALIIPGAVSVYNVMILLNFFRQTPKELEESARMDGASQIICLVKIYLPLAVPCLATLFVFCTVGHWNEWFSGMIYMSSVRNYPLMTYLQKVISQTNSLTDPSQIELMAKISSKTFQAAQIIIATLPILVVYPFMQRYFVQGMTLGAMKG</sequence>